<dbReference type="SUPFAM" id="SSF57903">
    <property type="entry name" value="FYVE/PHD zinc finger"/>
    <property type="match status" value="1"/>
</dbReference>
<dbReference type="PANTHER" id="PTHR13510">
    <property type="entry name" value="FYVE-FINGER-CONTAINING RAB5 EFFECTOR PROTEIN RABENOSYN-5-RELATED"/>
    <property type="match status" value="1"/>
</dbReference>
<dbReference type="InterPro" id="IPR023393">
    <property type="entry name" value="START-like_dom_sf"/>
</dbReference>
<feature type="compositionally biased region" description="Acidic residues" evidence="1">
    <location>
        <begin position="578"/>
        <end position="594"/>
    </location>
</feature>
<reference evidence="2 3" key="1">
    <citation type="submission" date="2018-06" db="EMBL/GenBank/DDBJ databases">
        <title>Comparative genomics of downy mildews reveals potential adaptations to biotrophy.</title>
        <authorList>
            <person name="Fletcher K."/>
            <person name="Klosterman S.J."/>
            <person name="Derevnina L."/>
            <person name="Martin F."/>
            <person name="Koike S."/>
            <person name="Reyes Chin-Wo S."/>
            <person name="Mou B."/>
            <person name="Michelmore R."/>
        </authorList>
    </citation>
    <scope>NUCLEOTIDE SEQUENCE [LARGE SCALE GENOMIC DNA]</scope>
    <source>
        <strain evidence="2 3">R14</strain>
    </source>
</reference>
<dbReference type="InterPro" id="IPR052727">
    <property type="entry name" value="Rab4/Rab5_effector"/>
</dbReference>
<feature type="compositionally biased region" description="Polar residues" evidence="1">
    <location>
        <begin position="366"/>
        <end position="400"/>
    </location>
</feature>
<dbReference type="Gene3D" id="3.30.530.20">
    <property type="match status" value="1"/>
</dbReference>
<feature type="region of interest" description="Disordered" evidence="1">
    <location>
        <begin position="344"/>
        <end position="400"/>
    </location>
</feature>
<dbReference type="VEuPathDB" id="FungiDB:DD237_008397"/>
<keyword evidence="3" id="KW-1185">Reference proteome</keyword>
<evidence type="ECO:0008006" key="4">
    <source>
        <dbReference type="Google" id="ProtNLM"/>
    </source>
</evidence>
<name>A0A3M6V809_9STRA</name>
<comment type="caution">
    <text evidence="2">The sequence shown here is derived from an EMBL/GenBank/DDBJ whole genome shotgun (WGS) entry which is preliminary data.</text>
</comment>
<dbReference type="Gene3D" id="3.30.40.10">
    <property type="entry name" value="Zinc/RING finger domain, C3HC4 (zinc finger)"/>
    <property type="match status" value="1"/>
</dbReference>
<dbReference type="PANTHER" id="PTHR13510:SF44">
    <property type="entry name" value="RABENOSYN-5"/>
    <property type="match status" value="1"/>
</dbReference>
<organism evidence="2 3">
    <name type="scientific">Peronospora effusa</name>
    <dbReference type="NCBI Taxonomy" id="542832"/>
    <lineage>
        <taxon>Eukaryota</taxon>
        <taxon>Sar</taxon>
        <taxon>Stramenopiles</taxon>
        <taxon>Oomycota</taxon>
        <taxon>Peronosporomycetes</taxon>
        <taxon>Peronosporales</taxon>
        <taxon>Peronosporaceae</taxon>
        <taxon>Peronospora</taxon>
    </lineage>
</organism>
<feature type="compositionally biased region" description="Polar residues" evidence="1">
    <location>
        <begin position="555"/>
        <end position="573"/>
    </location>
</feature>
<accession>A0A3M6V809</accession>
<gene>
    <name evidence="2" type="ORF">DD238_008500</name>
</gene>
<evidence type="ECO:0000313" key="2">
    <source>
        <dbReference type="EMBL" id="RMX62509.1"/>
    </source>
</evidence>
<dbReference type="SUPFAM" id="SSF55961">
    <property type="entry name" value="Bet v1-like"/>
    <property type="match status" value="1"/>
</dbReference>
<evidence type="ECO:0000256" key="1">
    <source>
        <dbReference type="SAM" id="MobiDB-lite"/>
    </source>
</evidence>
<dbReference type="VEuPathDB" id="FungiDB:DD237_008392"/>
<dbReference type="CDD" id="cd00065">
    <property type="entry name" value="FYVE_like_SF"/>
    <property type="match status" value="1"/>
</dbReference>
<dbReference type="AlphaFoldDB" id="A0A3M6V809"/>
<feature type="region of interest" description="Disordered" evidence="1">
    <location>
        <begin position="555"/>
        <end position="594"/>
    </location>
</feature>
<dbReference type="InterPro" id="IPR013083">
    <property type="entry name" value="Znf_RING/FYVE/PHD"/>
</dbReference>
<dbReference type="Proteomes" id="UP000282087">
    <property type="component" value="Unassembled WGS sequence"/>
</dbReference>
<evidence type="ECO:0000313" key="3">
    <source>
        <dbReference type="Proteomes" id="UP000282087"/>
    </source>
</evidence>
<sequence>MVTSVMESCRDHEARVAGFTLEDERSWQDVAHDSNLSIVRCKEETITITRTVGTVEVGFRQFVDFFSSETSEQLFACNQFFLGCAVDAAVLCNLDLEKSDKQATLGIKWTCMQPSKLMRKRDECFLEYVVFRKDDQGRDAAVIVRLPVKVPECPPLPNELKTKRELITSATLVRASDSNPAASQVFMLSQCDHKGLTASTKYCKKLLRALKNVSLSADAKCIATAISTPGFVEESRVGSDLFAIGDSIKPWVSSTGVQQNCTSCSRPFRNGHRRRPCQMCGDMYCSKCLVRRAGIRQPKNAFNNSVAIANQRTFRVALSLFCKTCVNYSREENAEAVQDHLDATRRSLASSQSSSVHHHSSMGSSMQPAGSTPASLSTRGSQSQQSDASRWWSDNESDTCSWKSDFGRFSSMSRNYSVAPTARSSFSSDYSLGRNSFLTVQSLVNPREIGVDRIDDRIDERSSIYEVIDTKDMVPESHLRKQQSELKDLADDDLFRDTVRARYTSTPVAKMAESPRLNITRRTRSTDVADITISSRSLDQCIAEQNELLQQVLSASRGVSSEAQTPSTASSVTGSIGEDGDDDDDSHDDGVFEL</sequence>
<protein>
    <recommendedName>
        <fullName evidence="4">FYVE-type domain-containing protein</fullName>
    </recommendedName>
</protein>
<dbReference type="InterPro" id="IPR011011">
    <property type="entry name" value="Znf_FYVE_PHD"/>
</dbReference>
<dbReference type="STRING" id="542832.A0A3M6V809"/>
<proteinExistence type="predicted"/>
<feature type="compositionally biased region" description="Low complexity" evidence="1">
    <location>
        <begin position="347"/>
        <end position="365"/>
    </location>
</feature>
<dbReference type="EMBL" id="QLLG01000596">
    <property type="protein sequence ID" value="RMX62509.1"/>
    <property type="molecule type" value="Genomic_DNA"/>
</dbReference>